<dbReference type="InterPro" id="IPR011990">
    <property type="entry name" value="TPR-like_helical_dom_sf"/>
</dbReference>
<evidence type="ECO:0000256" key="1">
    <source>
        <dbReference type="PROSITE-ProRule" id="PRU00339"/>
    </source>
</evidence>
<keyword evidence="2" id="KW-0812">Transmembrane</keyword>
<dbReference type="EMBL" id="AF076221">
    <property type="protein sequence ID" value="AAC98286.1"/>
    <property type="molecule type" value="Genomic_DNA"/>
</dbReference>
<protein>
    <submittedName>
        <fullName evidence="4">Uncharacterized protein</fullName>
    </submittedName>
</protein>
<dbReference type="InterPro" id="IPR019734">
    <property type="entry name" value="TPR_rpt"/>
</dbReference>
<keyword evidence="2" id="KW-0472">Membrane</keyword>
<organism evidence="4">
    <name type="scientific">Myxococcus xanthus</name>
    <dbReference type="NCBI Taxonomy" id="34"/>
    <lineage>
        <taxon>Bacteria</taxon>
        <taxon>Pseudomonadati</taxon>
        <taxon>Myxococcota</taxon>
        <taxon>Myxococcia</taxon>
        <taxon>Myxococcales</taxon>
        <taxon>Cystobacterineae</taxon>
        <taxon>Myxococcaceae</taxon>
        <taxon>Myxococcus</taxon>
    </lineage>
</organism>
<dbReference type="AlphaFoldDB" id="Q9ZGQ5"/>
<keyword evidence="2" id="KW-1133">Transmembrane helix</keyword>
<accession>Q9ZGQ5</accession>
<feature type="signal peptide" evidence="3">
    <location>
        <begin position="1"/>
        <end position="22"/>
    </location>
</feature>
<feature type="transmembrane region" description="Helical" evidence="2">
    <location>
        <begin position="38"/>
        <end position="69"/>
    </location>
</feature>
<sequence length="222" mass="23561">MTTSCAFLSTSRLPMRCASALAAGFSAGPTFWGGATGSFAFFFFAGALAAALAGAFAADFLAAGTFFFAGVLPDTVFFRAAGARVVVFFAVVFFFVAMCGAPYRTLGNTEAVLYLLVSMSDARLEQFKKMVVDFPDSPMSHFSLGKLYLERRQYPEAAQALESAVRLDPTYAAAMVALGDAWAGAGESDKAREVLGRAREHALAQGHPGLAEEIDERIADLS</sequence>
<dbReference type="Gene3D" id="1.25.40.10">
    <property type="entry name" value="Tetratricopeptide repeat domain"/>
    <property type="match status" value="1"/>
</dbReference>
<proteinExistence type="predicted"/>
<dbReference type="PROSITE" id="PS50005">
    <property type="entry name" value="TPR"/>
    <property type="match status" value="1"/>
</dbReference>
<keyword evidence="1" id="KW-0802">TPR repeat</keyword>
<dbReference type="SMART" id="SM00028">
    <property type="entry name" value="TPR"/>
    <property type="match status" value="2"/>
</dbReference>
<feature type="repeat" description="TPR" evidence="1">
    <location>
        <begin position="138"/>
        <end position="171"/>
    </location>
</feature>
<dbReference type="Pfam" id="PF14559">
    <property type="entry name" value="TPR_19"/>
    <property type="match status" value="1"/>
</dbReference>
<reference evidence="4" key="1">
    <citation type="journal article" date="1998" name="J. Bacteriol.">
        <title>Myxococcus xanthus sasN encodes a regulator that prevents developmental gene expression during growth.</title>
        <authorList>
            <person name="Xu D."/>
            <person name="Yang C."/>
            <person name="Kaplan H.B."/>
        </authorList>
    </citation>
    <scope>NUCLEOTIDE SEQUENCE</scope>
    <source>
        <strain evidence="4">DK6662</strain>
    </source>
</reference>
<feature type="transmembrane region" description="Helical" evidence="2">
    <location>
        <begin position="81"/>
        <end position="103"/>
    </location>
</feature>
<keyword evidence="3" id="KW-0732">Signal</keyword>
<dbReference type="SUPFAM" id="SSF48452">
    <property type="entry name" value="TPR-like"/>
    <property type="match status" value="1"/>
</dbReference>
<evidence type="ECO:0000256" key="3">
    <source>
        <dbReference type="SAM" id="SignalP"/>
    </source>
</evidence>
<feature type="chain" id="PRO_5004338861" evidence="3">
    <location>
        <begin position="23"/>
        <end position="222"/>
    </location>
</feature>
<evidence type="ECO:0000256" key="2">
    <source>
        <dbReference type="SAM" id="Phobius"/>
    </source>
</evidence>
<name>Q9ZGQ5_MYXXA</name>
<evidence type="ECO:0000313" key="4">
    <source>
        <dbReference type="EMBL" id="AAC98286.1"/>
    </source>
</evidence>